<dbReference type="RefSeq" id="WP_379801342.1">
    <property type="nucleotide sequence ID" value="NZ_JBHSFY010000022.1"/>
</dbReference>
<name>A0ABV8ZJB2_9FLAO</name>
<dbReference type="PRINTS" id="PR00032">
    <property type="entry name" value="HTHARAC"/>
</dbReference>
<dbReference type="SMART" id="SM00342">
    <property type="entry name" value="HTH_ARAC"/>
    <property type="match status" value="1"/>
</dbReference>
<evidence type="ECO:0000256" key="2">
    <source>
        <dbReference type="ARBA" id="ARBA00023125"/>
    </source>
</evidence>
<dbReference type="Proteomes" id="UP001596003">
    <property type="component" value="Unassembled WGS sequence"/>
</dbReference>
<keyword evidence="3" id="KW-0804">Transcription</keyword>
<reference evidence="6" key="1">
    <citation type="journal article" date="2019" name="Int. J. Syst. Evol. Microbiol.">
        <title>The Global Catalogue of Microorganisms (GCM) 10K type strain sequencing project: providing services to taxonomists for standard genome sequencing and annotation.</title>
        <authorList>
            <consortium name="The Broad Institute Genomics Platform"/>
            <consortium name="The Broad Institute Genome Sequencing Center for Infectious Disease"/>
            <person name="Wu L."/>
            <person name="Ma J."/>
        </authorList>
    </citation>
    <scope>NUCLEOTIDE SEQUENCE [LARGE SCALE GENOMIC DNA]</scope>
    <source>
        <strain evidence="6">NBRC 103627</strain>
    </source>
</reference>
<dbReference type="InterPro" id="IPR018634">
    <property type="entry name" value="ChrB_C"/>
</dbReference>
<dbReference type="InterPro" id="IPR020449">
    <property type="entry name" value="Tscrpt_reg_AraC-type_HTH"/>
</dbReference>
<dbReference type="Pfam" id="PF09828">
    <property type="entry name" value="ChrB_C"/>
    <property type="match status" value="1"/>
</dbReference>
<evidence type="ECO:0000256" key="3">
    <source>
        <dbReference type="ARBA" id="ARBA00023163"/>
    </source>
</evidence>
<dbReference type="InterPro" id="IPR009057">
    <property type="entry name" value="Homeodomain-like_sf"/>
</dbReference>
<keyword evidence="2" id="KW-0238">DNA-binding</keyword>
<evidence type="ECO:0000256" key="1">
    <source>
        <dbReference type="ARBA" id="ARBA00023015"/>
    </source>
</evidence>
<comment type="caution">
    <text evidence="5">The sequence shown here is derived from an EMBL/GenBank/DDBJ whole genome shotgun (WGS) entry which is preliminary data.</text>
</comment>
<dbReference type="PROSITE" id="PS00041">
    <property type="entry name" value="HTH_ARAC_FAMILY_1"/>
    <property type="match status" value="1"/>
</dbReference>
<dbReference type="InterPro" id="IPR018062">
    <property type="entry name" value="HTH_AraC-typ_CS"/>
</dbReference>
<evidence type="ECO:0000313" key="5">
    <source>
        <dbReference type="EMBL" id="MFC4480098.1"/>
    </source>
</evidence>
<dbReference type="PANTHER" id="PTHR43280">
    <property type="entry name" value="ARAC-FAMILY TRANSCRIPTIONAL REGULATOR"/>
    <property type="match status" value="1"/>
</dbReference>
<keyword evidence="1" id="KW-0805">Transcription regulation</keyword>
<keyword evidence="6" id="KW-1185">Reference proteome</keyword>
<dbReference type="PROSITE" id="PS01124">
    <property type="entry name" value="HTH_ARAC_FAMILY_2"/>
    <property type="match status" value="1"/>
</dbReference>
<protein>
    <submittedName>
        <fullName evidence="5">Chromate resistance protein ChrB domain-containing protein</fullName>
    </submittedName>
</protein>
<gene>
    <name evidence="5" type="ORF">ACFO3N_23730</name>
</gene>
<dbReference type="PANTHER" id="PTHR43280:SF28">
    <property type="entry name" value="HTH-TYPE TRANSCRIPTIONAL ACTIVATOR RHAS"/>
    <property type="match status" value="1"/>
</dbReference>
<dbReference type="InterPro" id="IPR018060">
    <property type="entry name" value="HTH_AraC"/>
</dbReference>
<evidence type="ECO:0000313" key="6">
    <source>
        <dbReference type="Proteomes" id="UP001596003"/>
    </source>
</evidence>
<dbReference type="Pfam" id="PF12833">
    <property type="entry name" value="HTH_18"/>
    <property type="match status" value="1"/>
</dbReference>
<dbReference type="EMBL" id="JBHSFY010000022">
    <property type="protein sequence ID" value="MFC4480098.1"/>
    <property type="molecule type" value="Genomic_DNA"/>
</dbReference>
<feature type="domain" description="HTH araC/xylS-type" evidence="4">
    <location>
        <begin position="176"/>
        <end position="277"/>
    </location>
</feature>
<sequence>MKWITRERPKIDRIACPWLIRKFVDLESEFIYVPFNDVITKAKELGAIPFDIPDVEFTHYNEESTFDYIVKKYEIKDPAIKIIAGIVRGADTDRHEIAKESAGLWAISAGLAYNITDDYELLEKGMLLYDALYSWATHLHQQNHLQNSPFEKLLHEVYNKFLNDKKTSGKTPSWVKDLKNIIQDQIDTQFTFDLKKISSELDLNPSYLSREFSKHFEDLNFGEYVRKLRIEKAIHLIENSSSTLTEIAYITGFSDQSHFTRIFKLHTGKNPSSYRKKTKK</sequence>
<organism evidence="5 6">
    <name type="scientific">Flavobacterium chungangensis</name>
    <dbReference type="NCBI Taxonomy" id="2708132"/>
    <lineage>
        <taxon>Bacteria</taxon>
        <taxon>Pseudomonadati</taxon>
        <taxon>Bacteroidota</taxon>
        <taxon>Flavobacteriia</taxon>
        <taxon>Flavobacteriales</taxon>
        <taxon>Flavobacteriaceae</taxon>
        <taxon>Flavobacterium</taxon>
    </lineage>
</organism>
<evidence type="ECO:0000259" key="4">
    <source>
        <dbReference type="PROSITE" id="PS01124"/>
    </source>
</evidence>
<dbReference type="Gene3D" id="1.10.10.60">
    <property type="entry name" value="Homeodomain-like"/>
    <property type="match status" value="2"/>
</dbReference>
<accession>A0ABV8ZJB2</accession>
<proteinExistence type="predicted"/>
<dbReference type="SUPFAM" id="SSF46689">
    <property type="entry name" value="Homeodomain-like"/>
    <property type="match status" value="1"/>
</dbReference>